<dbReference type="PANTHER" id="PTHR13382">
    <property type="entry name" value="MITOCHONDRIAL ATP SYNTHASE COUPLING FACTOR B"/>
    <property type="match status" value="1"/>
</dbReference>
<evidence type="ECO:0000313" key="4">
    <source>
        <dbReference type="Proteomes" id="UP000269721"/>
    </source>
</evidence>
<proteinExistence type="predicted"/>
<feature type="compositionally biased region" description="Polar residues" evidence="1">
    <location>
        <begin position="14"/>
        <end position="25"/>
    </location>
</feature>
<dbReference type="InterPro" id="IPR006553">
    <property type="entry name" value="Leu-rich_rpt_Cys-con_subtyp"/>
</dbReference>
<dbReference type="Proteomes" id="UP000269721">
    <property type="component" value="Unassembled WGS sequence"/>
</dbReference>
<name>A0A4P9W0H6_9FUNG</name>
<dbReference type="AlphaFoldDB" id="A0A4P9W0H6"/>
<dbReference type="InterPro" id="IPR050648">
    <property type="entry name" value="F-box_LRR-repeat"/>
</dbReference>
<feature type="compositionally biased region" description="Polar residues" evidence="1">
    <location>
        <begin position="224"/>
        <end position="245"/>
    </location>
</feature>
<reference evidence="4" key="1">
    <citation type="journal article" date="2018" name="Nat. Microbiol.">
        <title>Leveraging single-cell genomics to expand the fungal tree of life.</title>
        <authorList>
            <person name="Ahrendt S.R."/>
            <person name="Quandt C.A."/>
            <person name="Ciobanu D."/>
            <person name="Clum A."/>
            <person name="Salamov A."/>
            <person name="Andreopoulos B."/>
            <person name="Cheng J.F."/>
            <person name="Woyke T."/>
            <person name="Pelin A."/>
            <person name="Henrissat B."/>
            <person name="Reynolds N.K."/>
            <person name="Benny G.L."/>
            <person name="Smith M.E."/>
            <person name="James T.Y."/>
            <person name="Grigoriev I.V."/>
        </authorList>
    </citation>
    <scope>NUCLEOTIDE SEQUENCE [LARGE SCALE GENOMIC DNA]</scope>
</reference>
<dbReference type="InterPro" id="IPR001810">
    <property type="entry name" value="F-box_dom"/>
</dbReference>
<dbReference type="SUPFAM" id="SSF52047">
    <property type="entry name" value="RNI-like"/>
    <property type="match status" value="1"/>
</dbReference>
<dbReference type="InterPro" id="IPR001611">
    <property type="entry name" value="Leu-rich_rpt"/>
</dbReference>
<feature type="region of interest" description="Disordered" evidence="1">
    <location>
        <begin position="81"/>
        <end position="117"/>
    </location>
</feature>
<sequence>MLPPDSDTDLRPFQRSSSTATQCLSNPVARSKSFAEANSKKRPPTLPVLSPTNAVVLPPIDDVAKRLHHLGLASPLPADGPPFPCTATAAEEPTPSPTTTSAAADPSASALTPRRRPNSVVAHFPPELLIQIFAHFDPPSSSATAYLCLSPKSTTAALAACSGVSKWWSRVVTKMLWRRPRVYDVMRFEKMIEVAERSDGTGASGGAVVRGIRHRNEAAEESSGGKNDTPSDSDLPTENDTGATPSSQTLFQYSTLLEHLSLSQTLPETHRHSPRLSTLLTRLLTLPTLHLSVLDLGFCKISNFDLQRSAHALSTLKALNLSGGGRSEICVIKLARECRSLQRLCLGWNEAVGDFAVREVGRLCASLVWLDLSGCWRVGDAGVGGLARTASKRASRAPLPVPRLRYLNLSYCTNLTIAGVHELLQNCGESLEVLNVFGCGDVARLRWDGGETARLKVNVPG</sequence>
<feature type="compositionally biased region" description="Low complexity" evidence="1">
    <location>
        <begin position="85"/>
        <end position="112"/>
    </location>
</feature>
<dbReference type="InterPro" id="IPR032675">
    <property type="entry name" value="LRR_dom_sf"/>
</dbReference>
<dbReference type="SMART" id="SM00367">
    <property type="entry name" value="LRR_CC"/>
    <property type="match status" value="3"/>
</dbReference>
<evidence type="ECO:0000313" key="3">
    <source>
        <dbReference type="EMBL" id="RKO85142.1"/>
    </source>
</evidence>
<feature type="domain" description="F-box" evidence="2">
    <location>
        <begin position="124"/>
        <end position="180"/>
    </location>
</feature>
<organism evidence="3 4">
    <name type="scientific">Blyttiomyces helicus</name>
    <dbReference type="NCBI Taxonomy" id="388810"/>
    <lineage>
        <taxon>Eukaryota</taxon>
        <taxon>Fungi</taxon>
        <taxon>Fungi incertae sedis</taxon>
        <taxon>Chytridiomycota</taxon>
        <taxon>Chytridiomycota incertae sedis</taxon>
        <taxon>Chytridiomycetes</taxon>
        <taxon>Chytridiomycetes incertae sedis</taxon>
        <taxon>Blyttiomyces</taxon>
    </lineage>
</organism>
<gene>
    <name evidence="3" type="ORF">BDK51DRAFT_32360</name>
</gene>
<dbReference type="Pfam" id="PF12937">
    <property type="entry name" value="F-box-like"/>
    <property type="match status" value="1"/>
</dbReference>
<accession>A0A4P9W0H6</accession>
<evidence type="ECO:0000256" key="1">
    <source>
        <dbReference type="SAM" id="MobiDB-lite"/>
    </source>
</evidence>
<feature type="non-terminal residue" evidence="3">
    <location>
        <position position="461"/>
    </location>
</feature>
<feature type="region of interest" description="Disordered" evidence="1">
    <location>
        <begin position="216"/>
        <end position="245"/>
    </location>
</feature>
<dbReference type="GO" id="GO:0005737">
    <property type="term" value="C:cytoplasm"/>
    <property type="evidence" value="ECO:0007669"/>
    <property type="project" value="TreeGrafter"/>
</dbReference>
<evidence type="ECO:0000259" key="2">
    <source>
        <dbReference type="Pfam" id="PF12937"/>
    </source>
</evidence>
<keyword evidence="4" id="KW-1185">Reference proteome</keyword>
<feature type="region of interest" description="Disordered" evidence="1">
    <location>
        <begin position="1"/>
        <end position="52"/>
    </location>
</feature>
<dbReference type="EMBL" id="KZ999376">
    <property type="protein sequence ID" value="RKO85142.1"/>
    <property type="molecule type" value="Genomic_DNA"/>
</dbReference>
<protein>
    <recommendedName>
        <fullName evidence="2">F-box domain-containing protein</fullName>
    </recommendedName>
</protein>
<dbReference type="Gene3D" id="3.80.10.10">
    <property type="entry name" value="Ribonuclease Inhibitor"/>
    <property type="match status" value="1"/>
</dbReference>
<dbReference type="Pfam" id="PF13516">
    <property type="entry name" value="LRR_6"/>
    <property type="match status" value="1"/>
</dbReference>
<dbReference type="OrthoDB" id="10257471at2759"/>